<keyword evidence="4" id="KW-1185">Reference proteome</keyword>
<name>A0A8H5I0T2_9AGAR</name>
<dbReference type="InterPro" id="IPR006861">
    <property type="entry name" value="HABP4_PAIRBP1-bd"/>
</dbReference>
<evidence type="ECO:0000313" key="4">
    <source>
        <dbReference type="Proteomes" id="UP000518752"/>
    </source>
</evidence>
<dbReference type="EMBL" id="JAACJN010000003">
    <property type="protein sequence ID" value="KAF5392980.1"/>
    <property type="molecule type" value="Genomic_DNA"/>
</dbReference>
<protein>
    <recommendedName>
        <fullName evidence="2">Hyaluronan/mRNA-binding protein domain-containing protein</fullName>
    </recommendedName>
</protein>
<evidence type="ECO:0000256" key="1">
    <source>
        <dbReference type="SAM" id="MobiDB-lite"/>
    </source>
</evidence>
<dbReference type="Proteomes" id="UP000518752">
    <property type="component" value="Unassembled WGS sequence"/>
</dbReference>
<evidence type="ECO:0000313" key="3">
    <source>
        <dbReference type="EMBL" id="KAF5392980.1"/>
    </source>
</evidence>
<gene>
    <name evidence="3" type="ORF">D9757_001355</name>
</gene>
<accession>A0A8H5I0T2</accession>
<organism evidence="3 4">
    <name type="scientific">Collybiopsis confluens</name>
    <dbReference type="NCBI Taxonomy" id="2823264"/>
    <lineage>
        <taxon>Eukaryota</taxon>
        <taxon>Fungi</taxon>
        <taxon>Dikarya</taxon>
        <taxon>Basidiomycota</taxon>
        <taxon>Agaricomycotina</taxon>
        <taxon>Agaricomycetes</taxon>
        <taxon>Agaricomycetidae</taxon>
        <taxon>Agaricales</taxon>
        <taxon>Marasmiineae</taxon>
        <taxon>Omphalotaceae</taxon>
        <taxon>Collybiopsis</taxon>
    </lineage>
</organism>
<dbReference type="AlphaFoldDB" id="A0A8H5I0T2"/>
<proteinExistence type="predicted"/>
<dbReference type="OrthoDB" id="2562681at2759"/>
<reference evidence="3 4" key="1">
    <citation type="journal article" date="2020" name="ISME J.">
        <title>Uncovering the hidden diversity of litter-decomposition mechanisms in mushroom-forming fungi.</title>
        <authorList>
            <person name="Floudas D."/>
            <person name="Bentzer J."/>
            <person name="Ahren D."/>
            <person name="Johansson T."/>
            <person name="Persson P."/>
            <person name="Tunlid A."/>
        </authorList>
    </citation>
    <scope>NUCLEOTIDE SEQUENCE [LARGE SCALE GENOMIC DNA]</scope>
    <source>
        <strain evidence="3 4">CBS 406.79</strain>
    </source>
</reference>
<feature type="domain" description="Hyaluronan/mRNA-binding protein" evidence="2">
    <location>
        <begin position="16"/>
        <end position="98"/>
    </location>
</feature>
<dbReference type="Pfam" id="PF04774">
    <property type="entry name" value="HABP4_PAI-RBP1"/>
    <property type="match status" value="1"/>
</dbReference>
<sequence>MTRTSRAAFPRAILKDRQSRSGLSNEMKKGGAGTHNWGKLGEMETDQGDVEPEYDSEGETAAMNEMKKNAASLMIAEASEQLAATGKRSTSVPNAKETEEAMQLRKHALNGQVDLAAIARSSVVLSSSPPKSVTGVNVNTK</sequence>
<evidence type="ECO:0000259" key="2">
    <source>
        <dbReference type="Pfam" id="PF04774"/>
    </source>
</evidence>
<comment type="caution">
    <text evidence="3">The sequence shown here is derived from an EMBL/GenBank/DDBJ whole genome shotgun (WGS) entry which is preliminary data.</text>
</comment>
<feature type="region of interest" description="Disordered" evidence="1">
    <location>
        <begin position="1"/>
        <end position="58"/>
    </location>
</feature>
<feature type="compositionally biased region" description="Acidic residues" evidence="1">
    <location>
        <begin position="43"/>
        <end position="58"/>
    </location>
</feature>